<protein>
    <submittedName>
        <fullName evidence="1">Uncharacterized protein</fullName>
    </submittedName>
</protein>
<gene>
    <name evidence="1" type="ORF">VNO77_22653</name>
</gene>
<reference evidence="1 2" key="1">
    <citation type="submission" date="2024-01" db="EMBL/GenBank/DDBJ databases">
        <title>The genomes of 5 underutilized Papilionoideae crops provide insights into root nodulation and disease resistanc.</title>
        <authorList>
            <person name="Jiang F."/>
        </authorList>
    </citation>
    <scope>NUCLEOTIDE SEQUENCE [LARGE SCALE GENOMIC DNA]</scope>
    <source>
        <strain evidence="1">LVBAO_FW01</strain>
        <tissue evidence="1">Leaves</tissue>
    </source>
</reference>
<proteinExistence type="predicted"/>
<comment type="caution">
    <text evidence="1">The sequence shown here is derived from an EMBL/GenBank/DDBJ whole genome shotgun (WGS) entry which is preliminary data.</text>
</comment>
<name>A0AAN9L688_CANGL</name>
<dbReference type="EMBL" id="JAYMYQ010000005">
    <property type="protein sequence ID" value="KAK7328543.1"/>
    <property type="molecule type" value="Genomic_DNA"/>
</dbReference>
<evidence type="ECO:0000313" key="2">
    <source>
        <dbReference type="Proteomes" id="UP001367508"/>
    </source>
</evidence>
<organism evidence="1 2">
    <name type="scientific">Canavalia gladiata</name>
    <name type="common">Sword bean</name>
    <name type="synonym">Dolichos gladiatus</name>
    <dbReference type="NCBI Taxonomy" id="3824"/>
    <lineage>
        <taxon>Eukaryota</taxon>
        <taxon>Viridiplantae</taxon>
        <taxon>Streptophyta</taxon>
        <taxon>Embryophyta</taxon>
        <taxon>Tracheophyta</taxon>
        <taxon>Spermatophyta</taxon>
        <taxon>Magnoliopsida</taxon>
        <taxon>eudicotyledons</taxon>
        <taxon>Gunneridae</taxon>
        <taxon>Pentapetalae</taxon>
        <taxon>rosids</taxon>
        <taxon>fabids</taxon>
        <taxon>Fabales</taxon>
        <taxon>Fabaceae</taxon>
        <taxon>Papilionoideae</taxon>
        <taxon>50 kb inversion clade</taxon>
        <taxon>NPAAA clade</taxon>
        <taxon>indigoferoid/millettioid clade</taxon>
        <taxon>Phaseoleae</taxon>
        <taxon>Canavalia</taxon>
    </lineage>
</organism>
<accession>A0AAN9L688</accession>
<sequence length="131" mass="14481">MGFREEISIVLESSRGISLFLRPFPRNEILLIRSPSSAQVATLPCEAVSDAAHTIAHIQQIELHNSNVDMEIPSRQACHWSCITKSCPNKPMKDQQPVFKANVMNFIAIHINGCESVLAYGRTTIPSGAYS</sequence>
<evidence type="ECO:0000313" key="1">
    <source>
        <dbReference type="EMBL" id="KAK7328543.1"/>
    </source>
</evidence>
<dbReference type="AlphaFoldDB" id="A0AAN9L688"/>
<dbReference type="Proteomes" id="UP001367508">
    <property type="component" value="Unassembled WGS sequence"/>
</dbReference>
<keyword evidence="2" id="KW-1185">Reference proteome</keyword>